<evidence type="ECO:0000313" key="15">
    <source>
        <dbReference type="Proteomes" id="UP001303601"/>
    </source>
</evidence>
<dbReference type="GO" id="GO:0003887">
    <property type="term" value="F:DNA-directed DNA polymerase activity"/>
    <property type="evidence" value="ECO:0007669"/>
    <property type="project" value="UniProtKB-EC"/>
</dbReference>
<evidence type="ECO:0000259" key="13">
    <source>
        <dbReference type="Pfam" id="PF02768"/>
    </source>
</evidence>
<evidence type="ECO:0000256" key="1">
    <source>
        <dbReference type="ARBA" id="ARBA00002266"/>
    </source>
</evidence>
<sequence>MELKINKLLLDYITDRVAKAVDPNPFIPAMKGMIIEAQDNLITLIGSNGEISIKHEIKASMDAEIITPGRILVELSLFRNIIKKLEGDLILKSDDKSLEIKTENDNYRLNLYSISDYPEIDFSVYGDQIKIKWEDLKSLAKDVIFAASSNELNLILCCVNISAQNHKLKFITTDRYRYAEEVKEINEDVEFNVSILAKNIRDMLNFECNEEVLLYVSDQKIIFEIEGTIIQSKIVDQVYQDVSRIVPTEFETELKISKRELNNILNKASVIITENYNKIKLHINDGVLTIWSTRDEIANAEVKTQNFSYDGGELKLALNSKFLKDAISVFDENLRILLTRDKLRIVVKSDEKPNILQLITPQKGF</sequence>
<dbReference type="PANTHER" id="PTHR30478">
    <property type="entry name" value="DNA POLYMERASE III SUBUNIT BETA"/>
    <property type="match status" value="1"/>
</dbReference>
<evidence type="ECO:0000256" key="6">
    <source>
        <dbReference type="ARBA" id="ARBA00022679"/>
    </source>
</evidence>
<evidence type="ECO:0000256" key="9">
    <source>
        <dbReference type="ARBA" id="ARBA00022932"/>
    </source>
</evidence>
<keyword evidence="8" id="KW-0235">DNA replication</keyword>
<evidence type="ECO:0000313" key="14">
    <source>
        <dbReference type="EMBL" id="WPB53950.1"/>
    </source>
</evidence>
<accession>A0ABZ0PBC5</accession>
<evidence type="ECO:0000256" key="2">
    <source>
        <dbReference type="ARBA" id="ARBA00004496"/>
    </source>
</evidence>
<organism evidence="14 15">
    <name type="scientific">Metamycoplasma equirhinis</name>
    <dbReference type="NCBI Taxonomy" id="92402"/>
    <lineage>
        <taxon>Bacteria</taxon>
        <taxon>Bacillati</taxon>
        <taxon>Mycoplasmatota</taxon>
        <taxon>Mycoplasmoidales</taxon>
        <taxon>Metamycoplasmataceae</taxon>
        <taxon>Metamycoplasma</taxon>
    </lineage>
</organism>
<reference evidence="14" key="1">
    <citation type="submission" date="2023-11" db="EMBL/GenBank/DDBJ databases">
        <title>Completed genome sequence of Mycoplasma equirhinis type strain M432/72.</title>
        <authorList>
            <person name="Spergser J."/>
        </authorList>
    </citation>
    <scope>NUCLEOTIDE SEQUENCE [LARGE SCALE GENOMIC DNA]</scope>
    <source>
        <strain evidence="14">M432/72</strain>
    </source>
</reference>
<dbReference type="InterPro" id="IPR022637">
    <property type="entry name" value="DNA_polIII_beta_cen"/>
</dbReference>
<dbReference type="SUPFAM" id="SSF55979">
    <property type="entry name" value="DNA clamp"/>
    <property type="match status" value="3"/>
</dbReference>
<keyword evidence="15" id="KW-1185">Reference proteome</keyword>
<comment type="subcellular location">
    <subcellularLocation>
        <location evidence="2">Cytoplasm</location>
    </subcellularLocation>
</comment>
<name>A0ABZ0PBC5_9BACT</name>
<dbReference type="InterPro" id="IPR022634">
    <property type="entry name" value="DNA_polIII_beta_N"/>
</dbReference>
<dbReference type="EC" id="2.7.7.7" evidence="14"/>
<comment type="function">
    <text evidence="1">Confers DNA tethering and processivity to DNA polymerases and other proteins. Acts as a clamp, forming a ring around DNA (a reaction catalyzed by the clamp-loading complex) which diffuses in an ATP-independent manner freely and bidirectionally along dsDNA. Initially characterized for its ability to contact the catalytic subunit of DNA polymerase III (Pol III), a complex, multichain enzyme responsible for most of the replicative synthesis in bacteria; Pol III exhibits 3'-5' exonuclease proofreading activity. The beta chain is required for initiation of replication as well as for processivity of DNA replication.</text>
</comment>
<dbReference type="InterPro" id="IPR001001">
    <property type="entry name" value="DNA_polIII_beta"/>
</dbReference>
<feature type="domain" description="DNA polymerase III beta sliding clamp central" evidence="12">
    <location>
        <begin position="131"/>
        <end position="239"/>
    </location>
</feature>
<dbReference type="InterPro" id="IPR046938">
    <property type="entry name" value="DNA_clamp_sf"/>
</dbReference>
<keyword evidence="10" id="KW-0238">DNA-binding</keyword>
<comment type="similarity">
    <text evidence="3">Belongs to the beta sliding clamp family.</text>
</comment>
<proteinExistence type="inferred from homology"/>
<feature type="domain" description="DNA polymerase III beta sliding clamp N-terminal" evidence="11">
    <location>
        <begin position="4"/>
        <end position="121"/>
    </location>
</feature>
<evidence type="ECO:0000256" key="8">
    <source>
        <dbReference type="ARBA" id="ARBA00022705"/>
    </source>
</evidence>
<keyword evidence="9" id="KW-0239">DNA-directed DNA polymerase</keyword>
<dbReference type="InterPro" id="IPR022635">
    <property type="entry name" value="DNA_polIII_beta_C"/>
</dbReference>
<dbReference type="GeneID" id="94493247"/>
<comment type="subunit">
    <text evidence="4">Forms a ring-shaped head-to-tail homodimer around DNA which binds and tethers DNA polymerases and other proteins to the DNA. The DNA replisome complex has a single clamp-loading complex (3 tau and 1 each of delta, delta', psi and chi subunits) which binds 3 Pol III cores (1 core on the leading strand and 2 on the lagging strand) each with a beta sliding clamp dimer. Additional proteins in the replisome are other copies of gamma, psi and chi, Ssb, DNA helicase and RNA primase.</text>
</comment>
<keyword evidence="6 14" id="KW-0808">Transferase</keyword>
<evidence type="ECO:0000259" key="12">
    <source>
        <dbReference type="Pfam" id="PF02767"/>
    </source>
</evidence>
<feature type="domain" description="DNA polymerase III beta sliding clamp C-terminal" evidence="13">
    <location>
        <begin position="244"/>
        <end position="361"/>
    </location>
</feature>
<keyword evidence="5" id="KW-0963">Cytoplasm</keyword>
<evidence type="ECO:0000256" key="4">
    <source>
        <dbReference type="ARBA" id="ARBA00011400"/>
    </source>
</evidence>
<dbReference type="PANTHER" id="PTHR30478:SF0">
    <property type="entry name" value="BETA SLIDING CLAMP"/>
    <property type="match status" value="1"/>
</dbReference>
<evidence type="ECO:0000256" key="5">
    <source>
        <dbReference type="ARBA" id="ARBA00022490"/>
    </source>
</evidence>
<dbReference type="Gene3D" id="3.10.150.10">
    <property type="entry name" value="DNA Polymerase III, subunit A, domain 2"/>
    <property type="match status" value="1"/>
</dbReference>
<evidence type="ECO:0000256" key="3">
    <source>
        <dbReference type="ARBA" id="ARBA00010752"/>
    </source>
</evidence>
<dbReference type="EMBL" id="CP137845">
    <property type="protein sequence ID" value="WPB53950.1"/>
    <property type="molecule type" value="Genomic_DNA"/>
</dbReference>
<evidence type="ECO:0000256" key="10">
    <source>
        <dbReference type="ARBA" id="ARBA00023125"/>
    </source>
</evidence>
<keyword evidence="7 14" id="KW-0548">Nucleotidyltransferase</keyword>
<evidence type="ECO:0000259" key="11">
    <source>
        <dbReference type="Pfam" id="PF00712"/>
    </source>
</evidence>
<gene>
    <name evidence="14" type="primary">dnaN</name>
    <name evidence="14" type="ORF">R9B83_00010</name>
</gene>
<dbReference type="NCBIfam" id="TIGR00663">
    <property type="entry name" value="dnan"/>
    <property type="match status" value="1"/>
</dbReference>
<dbReference type="Pfam" id="PF02768">
    <property type="entry name" value="DNA_pol3_beta_3"/>
    <property type="match status" value="1"/>
</dbReference>
<dbReference type="Proteomes" id="UP001303601">
    <property type="component" value="Chromosome"/>
</dbReference>
<dbReference type="SMART" id="SM00480">
    <property type="entry name" value="POL3Bc"/>
    <property type="match status" value="1"/>
</dbReference>
<dbReference type="Gene3D" id="3.70.10.10">
    <property type="match status" value="1"/>
</dbReference>
<protein>
    <submittedName>
        <fullName evidence="14">DNA polymerase III subunit beta</fullName>
        <ecNumber evidence="14">2.7.7.7</ecNumber>
    </submittedName>
</protein>
<evidence type="ECO:0000256" key="7">
    <source>
        <dbReference type="ARBA" id="ARBA00022695"/>
    </source>
</evidence>
<dbReference type="Pfam" id="PF02767">
    <property type="entry name" value="DNA_pol3_beta_2"/>
    <property type="match status" value="1"/>
</dbReference>
<dbReference type="Pfam" id="PF00712">
    <property type="entry name" value="DNA_pol3_beta"/>
    <property type="match status" value="1"/>
</dbReference>
<dbReference type="RefSeq" id="WP_140031251.1">
    <property type="nucleotide sequence ID" value="NZ_CP137845.1"/>
</dbReference>